<dbReference type="GO" id="GO:0008113">
    <property type="term" value="F:peptide-methionine (S)-S-oxide reductase activity"/>
    <property type="evidence" value="ECO:0007669"/>
    <property type="project" value="UniProtKB-UniRule"/>
</dbReference>
<dbReference type="EMBL" id="WEFP01000001">
    <property type="protein sequence ID" value="KAB7577319.1"/>
    <property type="molecule type" value="Genomic_DNA"/>
</dbReference>
<comment type="similarity">
    <text evidence="1 5">Belongs to the MsrA Met sulfoxide reductase family.</text>
</comment>
<organism evidence="7 10">
    <name type="scientific">Enterococcus faecium</name>
    <name type="common">Streptococcus faecium</name>
    <dbReference type="NCBI Taxonomy" id="1352"/>
    <lineage>
        <taxon>Bacteria</taxon>
        <taxon>Bacillati</taxon>
        <taxon>Bacillota</taxon>
        <taxon>Bacilli</taxon>
        <taxon>Lactobacillales</taxon>
        <taxon>Enterococcaceae</taxon>
        <taxon>Enterococcus</taxon>
    </lineage>
</organism>
<evidence type="ECO:0000313" key="7">
    <source>
        <dbReference type="EMBL" id="KAB7577319.1"/>
    </source>
</evidence>
<keyword evidence="2 5" id="KW-0560">Oxidoreductase</keyword>
<dbReference type="Pfam" id="PF01625">
    <property type="entry name" value="PMSR"/>
    <property type="match status" value="1"/>
</dbReference>
<comment type="catalytic activity">
    <reaction evidence="3 5">
        <text>L-methionyl-[protein] + [thioredoxin]-disulfide + H2O = L-methionyl-(S)-S-oxide-[protein] + [thioredoxin]-dithiol</text>
        <dbReference type="Rhea" id="RHEA:14217"/>
        <dbReference type="Rhea" id="RHEA-COMP:10698"/>
        <dbReference type="Rhea" id="RHEA-COMP:10700"/>
        <dbReference type="Rhea" id="RHEA-COMP:12313"/>
        <dbReference type="Rhea" id="RHEA-COMP:12315"/>
        <dbReference type="ChEBI" id="CHEBI:15377"/>
        <dbReference type="ChEBI" id="CHEBI:16044"/>
        <dbReference type="ChEBI" id="CHEBI:29950"/>
        <dbReference type="ChEBI" id="CHEBI:44120"/>
        <dbReference type="ChEBI" id="CHEBI:50058"/>
        <dbReference type="EC" id="1.8.4.11"/>
    </reaction>
</comment>
<comment type="function">
    <text evidence="5">Has an important function as a repair enzyme for proteins that have been inactivated by oxidation. Catalyzes the reversible oxidation-reduction of methionine sulfoxide in proteins to methionine.</text>
</comment>
<dbReference type="PANTHER" id="PTHR43774:SF1">
    <property type="entry name" value="PEPTIDE METHIONINE SULFOXIDE REDUCTASE MSRA 2"/>
    <property type="match status" value="1"/>
</dbReference>
<feature type="domain" description="Peptide methionine sulphoxide reductase MsrA" evidence="6">
    <location>
        <begin position="98"/>
        <end position="248"/>
    </location>
</feature>
<gene>
    <name evidence="5 7" type="primary">msrA</name>
    <name evidence="8" type="ORF">B1P95_12760</name>
    <name evidence="7" type="ORF">GBM73_08315</name>
</gene>
<dbReference type="InterPro" id="IPR002569">
    <property type="entry name" value="Met_Sox_Rdtase_MsrA_dom"/>
</dbReference>
<dbReference type="NCBIfam" id="TIGR00401">
    <property type="entry name" value="msrA"/>
    <property type="match status" value="1"/>
</dbReference>
<dbReference type="CDD" id="cd21059">
    <property type="entry name" value="LciA-like"/>
    <property type="match status" value="1"/>
</dbReference>
<evidence type="ECO:0000256" key="2">
    <source>
        <dbReference type="ARBA" id="ARBA00023002"/>
    </source>
</evidence>
<dbReference type="SUPFAM" id="SSF55068">
    <property type="entry name" value="Peptide methionine sulfoxide reductase"/>
    <property type="match status" value="1"/>
</dbReference>
<dbReference type="Proteomes" id="UP000191171">
    <property type="component" value="Unassembled WGS sequence"/>
</dbReference>
<feature type="active site" evidence="5">
    <location>
        <position position="104"/>
    </location>
</feature>
<sequence>MDEEQIFIQTLYNLILNPNTRDWERKVLIQTKNDIRENISVKEQLSKLEATLRPLAIRMNLTPDVMDFYLLITEGFDKEQKYDFSKHAMQDADYQERAVFAGGCFWCMVEPFESKKGILSVLSGYTGGHVEKPNYDQVSGGYTGHVEAVEIIYDTREISYSELLTIYWQITDPTDTFGQFQDRGKQYRPVIFYQGERQKELAEQSKQKLDSSGTFHQPIVTKIEPAGTFWPAENYHQQFYKKQPKRYKKIQQARNQFLIYQRVKNKWQKNIRKNHFD</sequence>
<evidence type="ECO:0000259" key="6">
    <source>
        <dbReference type="Pfam" id="PF01625"/>
    </source>
</evidence>
<dbReference type="AlphaFoldDB" id="A0A133CH83"/>
<evidence type="ECO:0000313" key="9">
    <source>
        <dbReference type="Proteomes" id="UP000191171"/>
    </source>
</evidence>
<comment type="catalytic activity">
    <reaction evidence="4 5">
        <text>[thioredoxin]-disulfide + L-methionine + H2O = L-methionine (S)-S-oxide + [thioredoxin]-dithiol</text>
        <dbReference type="Rhea" id="RHEA:19993"/>
        <dbReference type="Rhea" id="RHEA-COMP:10698"/>
        <dbReference type="Rhea" id="RHEA-COMP:10700"/>
        <dbReference type="ChEBI" id="CHEBI:15377"/>
        <dbReference type="ChEBI" id="CHEBI:29950"/>
        <dbReference type="ChEBI" id="CHEBI:50058"/>
        <dbReference type="ChEBI" id="CHEBI:57844"/>
        <dbReference type="ChEBI" id="CHEBI:58772"/>
        <dbReference type="EC" id="1.8.4.11"/>
    </reaction>
</comment>
<dbReference type="Gene3D" id="3.30.1060.10">
    <property type="entry name" value="Peptide methionine sulphoxide reductase MsrA"/>
    <property type="match status" value="1"/>
</dbReference>
<dbReference type="PANTHER" id="PTHR43774">
    <property type="entry name" value="PEPTIDE METHIONINE SULFOXIDE REDUCTASE"/>
    <property type="match status" value="1"/>
</dbReference>
<reference evidence="7 10" key="2">
    <citation type="submission" date="2019-10" db="EMBL/GenBank/DDBJ databases">
        <title>Evolutionary dynamics of vancomycin-resistant Enterococcus faecium during gastrointestinal tract colonization and bloodstream infection in immunocompromised pediatric patients.</title>
        <authorList>
            <person name="Chilambi G.S."/>
            <person name="Nordstrom H.R."/>
            <person name="Evans D.R."/>
            <person name="Ferrolino J."/>
            <person name="Hayden R.T."/>
            <person name="Maron G.M."/>
            <person name="Vo A.N."/>
            <person name="Gilmore M.S."/>
            <person name="Wolf J."/>
            <person name="Rosch J.W."/>
            <person name="Van Tyne D."/>
        </authorList>
    </citation>
    <scope>NUCLEOTIDE SEQUENCE [LARGE SCALE GENOMIC DNA]</scope>
    <source>
        <strain evidence="7 10">VRECG27</strain>
    </source>
</reference>
<dbReference type="EMBL" id="MVGJ01000089">
    <property type="protein sequence ID" value="OOL80100.1"/>
    <property type="molecule type" value="Genomic_DNA"/>
</dbReference>
<dbReference type="HAMAP" id="MF_01401">
    <property type="entry name" value="MsrA"/>
    <property type="match status" value="1"/>
</dbReference>
<dbReference type="OMA" id="WPAENFH"/>
<dbReference type="EC" id="1.8.4.11" evidence="5"/>
<evidence type="ECO:0000256" key="1">
    <source>
        <dbReference type="ARBA" id="ARBA00005591"/>
    </source>
</evidence>
<evidence type="ECO:0000256" key="5">
    <source>
        <dbReference type="HAMAP-Rule" id="MF_01401"/>
    </source>
</evidence>
<protein>
    <recommendedName>
        <fullName evidence="5">Peptide methionine sulfoxide reductase MsrA</fullName>
        <shortName evidence="5">Protein-methionine-S-oxide reductase</shortName>
        <ecNumber evidence="5">1.8.4.11</ecNumber>
    </recommendedName>
    <alternativeName>
        <fullName evidence="5">Peptide-methionine (S)-S-oxide reductase</fullName>
        <shortName evidence="5">Peptide Met(O) reductase</shortName>
    </alternativeName>
</protein>
<name>A0A133CH83_ENTFC</name>
<evidence type="ECO:0000313" key="8">
    <source>
        <dbReference type="EMBL" id="OOL80100.1"/>
    </source>
</evidence>
<reference evidence="8 9" key="1">
    <citation type="submission" date="2017-02" db="EMBL/GenBank/DDBJ databases">
        <title>Clonality and virulence of isolates of VRE in Hematopoietic Stem Cell Transplanted (HSCT) patients.</title>
        <authorList>
            <person name="Marchi A.P."/>
            <person name="Martins R.C."/>
            <person name="Marie S.K."/>
            <person name="Levin A.S."/>
            <person name="Costa S.F."/>
        </authorList>
    </citation>
    <scope>NUCLEOTIDE SEQUENCE [LARGE SCALE GENOMIC DNA]</scope>
    <source>
        <strain evidence="8 9">LIM1759</strain>
    </source>
</reference>
<dbReference type="InterPro" id="IPR036509">
    <property type="entry name" value="Met_Sox_Rdtase_MsrA_sf"/>
</dbReference>
<proteinExistence type="inferred from homology"/>
<evidence type="ECO:0000256" key="3">
    <source>
        <dbReference type="ARBA" id="ARBA00047806"/>
    </source>
</evidence>
<dbReference type="GO" id="GO:0030153">
    <property type="term" value="P:bacteriocin immunity"/>
    <property type="evidence" value="ECO:0007669"/>
    <property type="project" value="InterPro"/>
</dbReference>
<evidence type="ECO:0000256" key="4">
    <source>
        <dbReference type="ARBA" id="ARBA00048782"/>
    </source>
</evidence>
<evidence type="ECO:0000313" key="10">
    <source>
        <dbReference type="Proteomes" id="UP000469871"/>
    </source>
</evidence>
<dbReference type="InterPro" id="IPR015046">
    <property type="entry name" value="LciA_Immunity-like"/>
</dbReference>
<accession>A0A133CH83</accession>
<dbReference type="Proteomes" id="UP000469871">
    <property type="component" value="Unassembled WGS sequence"/>
</dbReference>
<dbReference type="Pfam" id="PF08951">
    <property type="entry name" value="EntA_Immun"/>
    <property type="match status" value="1"/>
</dbReference>
<comment type="caution">
    <text evidence="7">The sequence shown here is derived from an EMBL/GenBank/DDBJ whole genome shotgun (WGS) entry which is preliminary data.</text>
</comment>
<dbReference type="RefSeq" id="WP_002287588.1">
    <property type="nucleotide sequence ID" value="NZ_AP026601.1"/>
</dbReference>